<comment type="caution">
    <text evidence="1">The sequence shown here is derived from an EMBL/GenBank/DDBJ whole genome shotgun (WGS) entry which is preliminary data.</text>
</comment>
<sequence>MSFTDKVVIVTGASSGIGAAIAIKFAEEQANVVLVARNKAKLTEVAERCQTLGAKTIMVIADVTKNDDVKKIVSNTITQFKKIDVLINNAGIAGKAAIWDGNAMEVYDKIMSTNLRSVVYLTNLAAPHLIQSKGNIINISSIAAVDVISPQHFAYCTSKAGMDHFMRSIALDLSGKGVRVNNVNPGPVKTDIVQSFGVAKADVGNFWKKAEEMTTLGRISDPSEIGDLVLFLASDKARAITGSAFITDNGALLKRNTAI</sequence>
<gene>
    <name evidence="1" type="ORF">PYW08_004975</name>
</gene>
<evidence type="ECO:0000313" key="1">
    <source>
        <dbReference type="EMBL" id="KAJ8714994.1"/>
    </source>
</evidence>
<reference evidence="1" key="1">
    <citation type="submission" date="2023-03" db="EMBL/GenBank/DDBJ databases">
        <title>Chromosome-level genomes of two armyworms, Mythimna separata and Mythimna loreyi, provide insights into the biosynthesis and reception of sex pheromones.</title>
        <authorList>
            <person name="Zhao H."/>
        </authorList>
    </citation>
    <scope>NUCLEOTIDE SEQUENCE</scope>
    <source>
        <strain evidence="1">BeijingLab</strain>
    </source>
</reference>
<dbReference type="Proteomes" id="UP001231649">
    <property type="component" value="Chromosome 17"/>
</dbReference>
<dbReference type="EMBL" id="CM056793">
    <property type="protein sequence ID" value="KAJ8714994.1"/>
    <property type="molecule type" value="Genomic_DNA"/>
</dbReference>
<evidence type="ECO:0000313" key="2">
    <source>
        <dbReference type="Proteomes" id="UP001231649"/>
    </source>
</evidence>
<name>A0ACC2QG86_9NEOP</name>
<protein>
    <submittedName>
        <fullName evidence="1">Uncharacterized protein</fullName>
    </submittedName>
</protein>
<keyword evidence="2" id="KW-1185">Reference proteome</keyword>
<accession>A0ACC2QG86</accession>
<proteinExistence type="predicted"/>
<organism evidence="1 2">
    <name type="scientific">Mythimna loreyi</name>
    <dbReference type="NCBI Taxonomy" id="667449"/>
    <lineage>
        <taxon>Eukaryota</taxon>
        <taxon>Metazoa</taxon>
        <taxon>Ecdysozoa</taxon>
        <taxon>Arthropoda</taxon>
        <taxon>Hexapoda</taxon>
        <taxon>Insecta</taxon>
        <taxon>Pterygota</taxon>
        <taxon>Neoptera</taxon>
        <taxon>Endopterygota</taxon>
        <taxon>Lepidoptera</taxon>
        <taxon>Glossata</taxon>
        <taxon>Ditrysia</taxon>
        <taxon>Noctuoidea</taxon>
        <taxon>Noctuidae</taxon>
        <taxon>Noctuinae</taxon>
        <taxon>Hadenini</taxon>
        <taxon>Mythimna</taxon>
    </lineage>
</organism>